<feature type="binding site" evidence="11">
    <location>
        <position position="131"/>
    </location>
    <ligand>
        <name>Mg(2+)</name>
        <dbReference type="ChEBI" id="CHEBI:18420"/>
    </ligand>
</feature>
<feature type="binding site" evidence="9">
    <location>
        <begin position="19"/>
        <end position="22"/>
    </location>
    <ligand>
        <name>substrate</name>
    </ligand>
</feature>
<feature type="binding site" evidence="11">
    <location>
        <position position="94"/>
    </location>
    <ligand>
        <name>Zn(2+)</name>
        <dbReference type="ChEBI" id="CHEBI:29105"/>
    </ligand>
</feature>
<evidence type="ECO:0000256" key="11">
    <source>
        <dbReference type="PIRSR" id="PIRSR004682-4"/>
    </source>
</evidence>
<dbReference type="HOGENOM" id="CLU_085077_2_1_5"/>
<proteinExistence type="inferred from homology"/>
<reference evidence="12 13" key="2">
    <citation type="journal article" date="2010" name="J. Bacteriol.">
        <title>Complete genome sequence of Beijerinckia indica subsp. indica.</title>
        <authorList>
            <person name="Tamas I."/>
            <person name="Dedysh S.N."/>
            <person name="Liesack W."/>
            <person name="Stott M.B."/>
            <person name="Alam M."/>
            <person name="Murrell J.C."/>
            <person name="Dunfield P.F."/>
        </authorList>
    </citation>
    <scope>NUCLEOTIDE SEQUENCE [LARGE SCALE GENOMIC DNA]</scope>
    <source>
        <strain evidence="13">ATCC 9039 / DSM 1715 / NCIMB 8712</strain>
    </source>
</reference>
<evidence type="ECO:0000256" key="5">
    <source>
        <dbReference type="ARBA" id="ARBA00023277"/>
    </source>
</evidence>
<feature type="binding site" evidence="9">
    <location>
        <begin position="11"/>
        <end position="13"/>
    </location>
    <ligand>
        <name>substrate</name>
    </ligand>
</feature>
<dbReference type="SUPFAM" id="SSF56784">
    <property type="entry name" value="HAD-like"/>
    <property type="match status" value="1"/>
</dbReference>
<feature type="binding site" evidence="11">
    <location>
        <position position="101"/>
    </location>
    <ligand>
        <name>Zn(2+)</name>
        <dbReference type="ChEBI" id="CHEBI:29105"/>
    </ligand>
</feature>
<comment type="cofactor">
    <cofactor evidence="11">
        <name>Zn(2+)</name>
        <dbReference type="ChEBI" id="CHEBI:29105"/>
    </cofactor>
</comment>
<keyword evidence="3 11" id="KW-0479">Metal-binding</keyword>
<evidence type="ECO:0000256" key="3">
    <source>
        <dbReference type="ARBA" id="ARBA00022723"/>
    </source>
</evidence>
<feature type="binding site" evidence="11">
    <location>
        <position position="92"/>
    </location>
    <ligand>
        <name>Zn(2+)</name>
        <dbReference type="ChEBI" id="CHEBI:29105"/>
    </ligand>
</feature>
<evidence type="ECO:0000313" key="13">
    <source>
        <dbReference type="Proteomes" id="UP000001695"/>
    </source>
</evidence>
<comment type="similarity">
    <text evidence="7">Belongs to the gmhB family.</text>
</comment>
<comment type="cofactor">
    <cofactor evidence="11">
        <name>Mg(2+)</name>
        <dbReference type="ChEBI" id="CHEBI:18420"/>
    </cofactor>
</comment>
<dbReference type="InterPro" id="IPR023214">
    <property type="entry name" value="HAD_sf"/>
</dbReference>
<feature type="site" description="Stabilizes the phosphoryl group" evidence="10">
    <location>
        <position position="53"/>
    </location>
</feature>
<dbReference type="KEGG" id="bid:Bind_1030"/>
<organism evidence="12 13">
    <name type="scientific">Beijerinckia indica subsp. indica (strain ATCC 9039 / DSM 1715 / NCIMB 8712)</name>
    <dbReference type="NCBI Taxonomy" id="395963"/>
    <lineage>
        <taxon>Bacteria</taxon>
        <taxon>Pseudomonadati</taxon>
        <taxon>Pseudomonadota</taxon>
        <taxon>Alphaproteobacteria</taxon>
        <taxon>Hyphomicrobiales</taxon>
        <taxon>Beijerinckiaceae</taxon>
        <taxon>Beijerinckia</taxon>
    </lineage>
</organism>
<feature type="active site" description="Proton donor" evidence="8">
    <location>
        <position position="13"/>
    </location>
</feature>
<dbReference type="OrthoDB" id="9814110at2"/>
<keyword evidence="13" id="KW-1185">Reference proteome</keyword>
<evidence type="ECO:0000256" key="2">
    <source>
        <dbReference type="ARBA" id="ARBA00022490"/>
    </source>
</evidence>
<feature type="binding site" evidence="11">
    <location>
        <position position="130"/>
    </location>
    <ligand>
        <name>Mg(2+)</name>
        <dbReference type="ChEBI" id="CHEBI:18420"/>
    </ligand>
</feature>
<keyword evidence="11" id="KW-0862">Zinc</keyword>
<dbReference type="EMBL" id="CP001016">
    <property type="protein sequence ID" value="ACB94673.1"/>
    <property type="molecule type" value="Genomic_DNA"/>
</dbReference>
<feature type="binding site" evidence="9">
    <location>
        <begin position="53"/>
        <end position="56"/>
    </location>
    <ligand>
        <name>substrate</name>
    </ligand>
</feature>
<feature type="site" description="Stabilizes the phosphoryl group" evidence="10">
    <location>
        <position position="105"/>
    </location>
</feature>
<sequence>MPQLSPAIFLDRDGTLIEERHYLGDPDQVVLLAGAVEGLKAMAQLGLPLVVVTNQSGIARGYFTLEAAHAVNQRVADLLAAQGIIINGWYLCPHGPDDPACHCRKPLPGMIEAAASDLHLDPSRSVMIGDKKCDLDLAEAVGAAALLVTTGHGHEDIDYALGLNIPVCRDLVEASDHLKRLMIQA</sequence>
<protein>
    <recommendedName>
        <fullName evidence="6 7">D,D-heptose 1,7-bisphosphate phosphatase</fullName>
        <ecNumber evidence="7">3.1.3.-</ecNumber>
    </recommendedName>
</protein>
<dbReference type="InterPro" id="IPR004446">
    <property type="entry name" value="Heptose_bisP_phosphatase"/>
</dbReference>
<evidence type="ECO:0000256" key="8">
    <source>
        <dbReference type="PIRSR" id="PIRSR004682-1"/>
    </source>
</evidence>
<dbReference type="GO" id="GO:0005975">
    <property type="term" value="P:carbohydrate metabolic process"/>
    <property type="evidence" value="ECO:0007669"/>
    <property type="project" value="InterPro"/>
</dbReference>
<accession>B2IIH9</accession>
<dbReference type="eggNOG" id="COG0241">
    <property type="taxonomic scope" value="Bacteria"/>
</dbReference>
<feature type="binding site" evidence="11">
    <location>
        <position position="13"/>
    </location>
    <ligand>
        <name>Mg(2+)</name>
        <dbReference type="ChEBI" id="CHEBI:18420"/>
    </ligand>
</feature>
<dbReference type="Proteomes" id="UP000001695">
    <property type="component" value="Chromosome"/>
</dbReference>
<feature type="active site" description="Nucleophile" evidence="8">
    <location>
        <position position="11"/>
    </location>
</feature>
<evidence type="ECO:0000256" key="9">
    <source>
        <dbReference type="PIRSR" id="PIRSR004682-2"/>
    </source>
</evidence>
<evidence type="ECO:0000313" key="12">
    <source>
        <dbReference type="EMBL" id="ACB94673.1"/>
    </source>
</evidence>
<dbReference type="GO" id="GO:0016791">
    <property type="term" value="F:phosphatase activity"/>
    <property type="evidence" value="ECO:0007669"/>
    <property type="project" value="InterPro"/>
</dbReference>
<comment type="subcellular location">
    <subcellularLocation>
        <location evidence="1 7">Cytoplasm</location>
    </subcellularLocation>
</comment>
<dbReference type="PANTHER" id="PTHR42891:SF1">
    <property type="entry name" value="D-GLYCERO-BETA-D-MANNO-HEPTOSE-1,7-BISPHOSPHATE 7-PHOSPHATASE"/>
    <property type="match status" value="1"/>
</dbReference>
<dbReference type="CDD" id="cd07503">
    <property type="entry name" value="HAD_HisB-N"/>
    <property type="match status" value="1"/>
</dbReference>
<dbReference type="EC" id="3.1.3.-" evidence="7"/>
<feature type="binding site" evidence="9">
    <location>
        <begin position="104"/>
        <end position="105"/>
    </location>
    <ligand>
        <name>substrate</name>
    </ligand>
</feature>
<evidence type="ECO:0000256" key="7">
    <source>
        <dbReference type="PIRNR" id="PIRNR004682"/>
    </source>
</evidence>
<feature type="binding site" evidence="11">
    <location>
        <position position="11"/>
    </location>
    <ligand>
        <name>Mg(2+)</name>
        <dbReference type="ChEBI" id="CHEBI:18420"/>
    </ligand>
</feature>
<evidence type="ECO:0000256" key="1">
    <source>
        <dbReference type="ARBA" id="ARBA00004496"/>
    </source>
</evidence>
<keyword evidence="5 7" id="KW-0119">Carbohydrate metabolism</keyword>
<dbReference type="NCBIfam" id="TIGR01656">
    <property type="entry name" value="Histidinol-ppas"/>
    <property type="match status" value="1"/>
</dbReference>
<dbReference type="NCBIfam" id="TIGR01662">
    <property type="entry name" value="HAD-SF-IIIA"/>
    <property type="match status" value="1"/>
</dbReference>
<gene>
    <name evidence="12" type="ordered locus">Bind_1030</name>
</gene>
<dbReference type="InterPro" id="IPR036412">
    <property type="entry name" value="HAD-like_sf"/>
</dbReference>
<feature type="binding site" evidence="11">
    <location>
        <position position="103"/>
    </location>
    <ligand>
        <name>Zn(2+)</name>
        <dbReference type="ChEBI" id="CHEBI:29105"/>
    </ligand>
</feature>
<dbReference type="STRING" id="395963.Bind_1030"/>
<dbReference type="GO" id="GO:0046872">
    <property type="term" value="F:metal ion binding"/>
    <property type="evidence" value="ECO:0007669"/>
    <property type="project" value="UniProtKB-KW"/>
</dbReference>
<dbReference type="PIRSF" id="PIRSF004682">
    <property type="entry name" value="GmhB"/>
    <property type="match status" value="1"/>
</dbReference>
<dbReference type="GO" id="GO:0005737">
    <property type="term" value="C:cytoplasm"/>
    <property type="evidence" value="ECO:0007669"/>
    <property type="project" value="UniProtKB-SubCell"/>
</dbReference>
<dbReference type="AlphaFoldDB" id="B2IIH9"/>
<feature type="binding site" evidence="9">
    <location>
        <position position="131"/>
    </location>
    <ligand>
        <name>substrate</name>
    </ligand>
</feature>
<evidence type="ECO:0000256" key="4">
    <source>
        <dbReference type="ARBA" id="ARBA00022801"/>
    </source>
</evidence>
<reference evidence="13" key="1">
    <citation type="submission" date="2008-03" db="EMBL/GenBank/DDBJ databases">
        <title>Complete sequence of chromosome of Beijerinckia indica subsp. indica ATCC 9039.</title>
        <authorList>
            <consortium name="US DOE Joint Genome Institute"/>
            <person name="Copeland A."/>
            <person name="Lucas S."/>
            <person name="Lapidus A."/>
            <person name="Glavina del Rio T."/>
            <person name="Dalin E."/>
            <person name="Tice H."/>
            <person name="Bruce D."/>
            <person name="Goodwin L."/>
            <person name="Pitluck S."/>
            <person name="LaButti K."/>
            <person name="Schmutz J."/>
            <person name="Larimer F."/>
            <person name="Land M."/>
            <person name="Hauser L."/>
            <person name="Kyrpides N."/>
            <person name="Mikhailova N."/>
            <person name="Dunfield P.F."/>
            <person name="Dedysh S.N."/>
            <person name="Liesack W."/>
            <person name="Saw J.H."/>
            <person name="Alam M."/>
            <person name="Chen Y."/>
            <person name="Murrell J.C."/>
            <person name="Richardson P."/>
        </authorList>
    </citation>
    <scope>NUCLEOTIDE SEQUENCE [LARGE SCALE GENOMIC DNA]</scope>
    <source>
        <strain evidence="13">ATCC 9039 / DSM 1715 / NCIMB 8712</strain>
    </source>
</reference>
<name>B2IIH9_BEII9</name>
<keyword evidence="2 7" id="KW-0963">Cytoplasm</keyword>
<dbReference type="RefSeq" id="WP_012384030.1">
    <property type="nucleotide sequence ID" value="NC_010581.1"/>
</dbReference>
<dbReference type="Gene3D" id="3.40.50.1000">
    <property type="entry name" value="HAD superfamily/HAD-like"/>
    <property type="match status" value="1"/>
</dbReference>
<evidence type="ECO:0000256" key="6">
    <source>
        <dbReference type="ARBA" id="ARBA00031828"/>
    </source>
</evidence>
<evidence type="ECO:0000256" key="10">
    <source>
        <dbReference type="PIRSR" id="PIRSR004682-3"/>
    </source>
</evidence>
<dbReference type="InterPro" id="IPR006543">
    <property type="entry name" value="Histidinol-phos"/>
</dbReference>
<dbReference type="PANTHER" id="PTHR42891">
    <property type="entry name" value="D-GLYCERO-BETA-D-MANNO-HEPTOSE-1,7-BISPHOSPHATE 7-PHOSPHATASE"/>
    <property type="match status" value="1"/>
</dbReference>
<feature type="site" description="Contributes to substrate recognition" evidence="10">
    <location>
        <position position="104"/>
    </location>
</feature>
<dbReference type="Pfam" id="PF13242">
    <property type="entry name" value="Hydrolase_like"/>
    <property type="match status" value="1"/>
</dbReference>
<dbReference type="InterPro" id="IPR006549">
    <property type="entry name" value="HAD-SF_hydro_IIIA"/>
</dbReference>
<keyword evidence="11" id="KW-0460">Magnesium</keyword>
<keyword evidence="4 7" id="KW-0378">Hydrolase</keyword>